<name>A0AAV2LDX5_KNICA</name>
<feature type="coiled-coil region" evidence="1">
    <location>
        <begin position="90"/>
        <end position="117"/>
    </location>
</feature>
<keyword evidence="3" id="KW-1185">Reference proteome</keyword>
<evidence type="ECO:0000313" key="3">
    <source>
        <dbReference type="Proteomes" id="UP001497482"/>
    </source>
</evidence>
<protein>
    <submittedName>
        <fullName evidence="2">Uncharacterized protein</fullName>
    </submittedName>
</protein>
<proteinExistence type="predicted"/>
<keyword evidence="1" id="KW-0175">Coiled coil</keyword>
<dbReference type="AlphaFoldDB" id="A0AAV2LDX5"/>
<gene>
    <name evidence="2" type="ORF">KC01_LOCUS28339</name>
</gene>
<organism evidence="2 3">
    <name type="scientific">Knipowitschia caucasica</name>
    <name type="common">Caucasian dwarf goby</name>
    <name type="synonym">Pomatoschistus caucasicus</name>
    <dbReference type="NCBI Taxonomy" id="637954"/>
    <lineage>
        <taxon>Eukaryota</taxon>
        <taxon>Metazoa</taxon>
        <taxon>Chordata</taxon>
        <taxon>Craniata</taxon>
        <taxon>Vertebrata</taxon>
        <taxon>Euteleostomi</taxon>
        <taxon>Actinopterygii</taxon>
        <taxon>Neopterygii</taxon>
        <taxon>Teleostei</taxon>
        <taxon>Neoteleostei</taxon>
        <taxon>Acanthomorphata</taxon>
        <taxon>Gobiaria</taxon>
        <taxon>Gobiiformes</taxon>
        <taxon>Gobioidei</taxon>
        <taxon>Gobiidae</taxon>
        <taxon>Gobiinae</taxon>
        <taxon>Knipowitschia</taxon>
    </lineage>
</organism>
<dbReference type="Proteomes" id="UP001497482">
    <property type="component" value="Chromosome 23"/>
</dbReference>
<dbReference type="InterPro" id="IPR051147">
    <property type="entry name" value="CFAP_domain-containing"/>
</dbReference>
<dbReference type="PANTHER" id="PTHR21683">
    <property type="entry name" value="COILED-COIL DOMAIN-CONTAINING PROTEIN 42 LIKE-2-LIKE-RELATED"/>
    <property type="match status" value="1"/>
</dbReference>
<dbReference type="PANTHER" id="PTHR21683:SF2">
    <property type="entry name" value="COILED-COIL DOMAIN-CONTAINING PROTEIN 42 LIKE-2-LIKE"/>
    <property type="match status" value="1"/>
</dbReference>
<reference evidence="2 3" key="1">
    <citation type="submission" date="2024-04" db="EMBL/GenBank/DDBJ databases">
        <authorList>
            <person name="Waldvogel A.-M."/>
            <person name="Schoenle A."/>
        </authorList>
    </citation>
    <scope>NUCLEOTIDE SEQUENCE [LARGE SCALE GENOMIC DNA]</scope>
</reference>
<sequence length="297" mass="34755">MAAESPDPSLEEALSPEEERELLLLRTEIEELHIERWKQKERGAALIKEKEVLTGKIQEAIDLNLSHDLFQQAAVVKEMEEATEKQWEIVEEKKALRSRMETEIAELNQRKKEKLRTVENQSGYYKLLDKVVKKTKFAGVEELINHLQNLFHMRDKARQAENDKLEEIDQNRRQLLSLEEQHHMSMIRKNYDLAQNQTELEKCQSEERIWQQRWDKIQETATKKTMMVGQLKMATLNLYEMTGGVVGEGGVDINDTQAQLDMIVDFIRDTENIIKQYQLSQQQKSTKRDTKVSTGTN</sequence>
<evidence type="ECO:0000313" key="2">
    <source>
        <dbReference type="EMBL" id="CAL1600224.1"/>
    </source>
</evidence>
<evidence type="ECO:0000256" key="1">
    <source>
        <dbReference type="SAM" id="Coils"/>
    </source>
</evidence>
<dbReference type="EMBL" id="OZ035845">
    <property type="protein sequence ID" value="CAL1600224.1"/>
    <property type="molecule type" value="Genomic_DNA"/>
</dbReference>
<accession>A0AAV2LDX5</accession>